<accession>D8MB54</accession>
<dbReference type="Pfam" id="PF00400">
    <property type="entry name" value="WD40"/>
    <property type="match status" value="3"/>
</dbReference>
<dbReference type="GO" id="GO:0097361">
    <property type="term" value="C:cytosolic [4Fe-4S] assembly targeting complex"/>
    <property type="evidence" value="ECO:0007669"/>
    <property type="project" value="TreeGrafter"/>
</dbReference>
<dbReference type="OrthoDB" id="284782at2759"/>
<dbReference type="InParanoid" id="D8MB54"/>
<dbReference type="SUPFAM" id="SSF50978">
    <property type="entry name" value="WD40 repeat-like"/>
    <property type="match status" value="1"/>
</dbReference>
<evidence type="ECO:0000313" key="2">
    <source>
        <dbReference type="EMBL" id="CBK25293.2"/>
    </source>
</evidence>
<organism evidence="2">
    <name type="scientific">Blastocystis hominis</name>
    <dbReference type="NCBI Taxonomy" id="12968"/>
    <lineage>
        <taxon>Eukaryota</taxon>
        <taxon>Sar</taxon>
        <taxon>Stramenopiles</taxon>
        <taxon>Bigyra</taxon>
        <taxon>Opalozoa</taxon>
        <taxon>Opalinata</taxon>
        <taxon>Blastocystidae</taxon>
        <taxon>Blastocystis</taxon>
    </lineage>
</organism>
<dbReference type="Gene3D" id="2.130.10.10">
    <property type="entry name" value="YVTN repeat-like/Quinoprotein amine dehydrogenase"/>
    <property type="match status" value="1"/>
</dbReference>
<dbReference type="Proteomes" id="UP000008312">
    <property type="component" value="Unassembled WGS sequence"/>
</dbReference>
<dbReference type="OMA" id="WNANSGM"/>
<dbReference type="PROSITE" id="PS50082">
    <property type="entry name" value="WD_REPEATS_2"/>
    <property type="match status" value="1"/>
</dbReference>
<dbReference type="RefSeq" id="XP_012899341.1">
    <property type="nucleotide sequence ID" value="XM_013043887.1"/>
</dbReference>
<gene>
    <name evidence="2" type="ORF">GSBLH_T00004907001</name>
</gene>
<dbReference type="PANTHER" id="PTHR19920:SF0">
    <property type="entry name" value="CYTOSOLIC IRON-SULFUR PROTEIN ASSEMBLY PROTEIN CIAO1-RELATED"/>
    <property type="match status" value="1"/>
</dbReference>
<dbReference type="PROSITE" id="PS50294">
    <property type="entry name" value="WD_REPEATS_REGION"/>
    <property type="match status" value="1"/>
</dbReference>
<dbReference type="GO" id="GO:0016226">
    <property type="term" value="P:iron-sulfur cluster assembly"/>
    <property type="evidence" value="ECO:0007669"/>
    <property type="project" value="TreeGrafter"/>
</dbReference>
<protein>
    <submittedName>
        <fullName evidence="2">Uncharacterized protein</fullName>
    </submittedName>
</protein>
<name>D8MB54_BLAHO</name>
<reference evidence="2" key="1">
    <citation type="submission" date="2010-02" db="EMBL/GenBank/DDBJ databases">
        <title>Sequencing and annotation of the Blastocystis hominis genome.</title>
        <authorList>
            <person name="Wincker P."/>
        </authorList>
    </citation>
    <scope>NUCLEOTIDE SEQUENCE</scope>
    <source>
        <strain evidence="2">Singapore isolate B</strain>
    </source>
</reference>
<evidence type="ECO:0000313" key="3">
    <source>
        <dbReference type="Proteomes" id="UP000008312"/>
    </source>
</evidence>
<keyword evidence="1" id="KW-0853">WD repeat</keyword>
<dbReference type="GeneID" id="24921901"/>
<evidence type="ECO:0000256" key="1">
    <source>
        <dbReference type="PROSITE-ProRule" id="PRU00221"/>
    </source>
</evidence>
<feature type="repeat" description="WD" evidence="1">
    <location>
        <begin position="10"/>
        <end position="41"/>
    </location>
</feature>
<dbReference type="InterPro" id="IPR015943">
    <property type="entry name" value="WD40/YVTN_repeat-like_dom_sf"/>
</dbReference>
<dbReference type="InterPro" id="IPR001680">
    <property type="entry name" value="WD40_rpt"/>
</dbReference>
<sequence>MPSVRLLSSFKAHEGVAWYVSWSPDGNELLTCSSDRSVKLWGRMGDSWAVIETMDGIHKKTIRSCEMSPDGNYIAAASFDSNISVYHKTDGEWTFFTMLEGHVNEVKNVCWSHDSQLLASTSR</sequence>
<proteinExistence type="predicted"/>
<dbReference type="PANTHER" id="PTHR19920">
    <property type="entry name" value="WD40 PROTEIN CIAO1"/>
    <property type="match status" value="1"/>
</dbReference>
<keyword evidence="3" id="KW-1185">Reference proteome</keyword>
<dbReference type="InterPro" id="IPR036322">
    <property type="entry name" value="WD40_repeat_dom_sf"/>
</dbReference>
<dbReference type="EMBL" id="FN668690">
    <property type="protein sequence ID" value="CBK25293.2"/>
    <property type="molecule type" value="Genomic_DNA"/>
</dbReference>
<dbReference type="AlphaFoldDB" id="D8MB54"/>
<dbReference type="SMART" id="SM00320">
    <property type="entry name" value="WD40"/>
    <property type="match status" value="3"/>
</dbReference>